<dbReference type="Pfam" id="PF07883">
    <property type="entry name" value="Cupin_2"/>
    <property type="match status" value="1"/>
</dbReference>
<comment type="caution">
    <text evidence="2">The sequence shown here is derived from an EMBL/GenBank/DDBJ whole genome shotgun (WGS) entry which is preliminary data.</text>
</comment>
<gene>
    <name evidence="2" type="ORF">HNQ88_002937</name>
</gene>
<dbReference type="InterPro" id="IPR011051">
    <property type="entry name" value="RmlC_Cupin_sf"/>
</dbReference>
<reference evidence="2" key="1">
    <citation type="submission" date="2023-07" db="EMBL/GenBank/DDBJ databases">
        <title>Genomic Encyclopedia of Type Strains, Phase IV (KMG-IV): sequencing the most valuable type-strain genomes for metagenomic binning, comparative biology and taxonomic classification.</title>
        <authorList>
            <person name="Goeker M."/>
        </authorList>
    </citation>
    <scope>NUCLEOTIDE SEQUENCE</scope>
    <source>
        <strain evidence="2">DSM 26174</strain>
    </source>
</reference>
<sequence>MSVNQRPKNIFDKLIADRSQEVFDILEESNSIKIERIVSFGQKSPSDFWYDQEESEWVIVLEGYAELEFEGGEIHKLGKGDYINIPARQKHRVIHTSPEEKTIWLAVFYKSEYEQ</sequence>
<dbReference type="InterPro" id="IPR013096">
    <property type="entry name" value="Cupin_2"/>
</dbReference>
<dbReference type="SUPFAM" id="SSF51182">
    <property type="entry name" value="RmlC-like cupins"/>
    <property type="match status" value="1"/>
</dbReference>
<dbReference type="CDD" id="cd06981">
    <property type="entry name" value="cupin_reut_a1446"/>
    <property type="match status" value="1"/>
</dbReference>
<dbReference type="AlphaFoldDB" id="A0AAE4BR61"/>
<dbReference type="EMBL" id="JAVDQD010000003">
    <property type="protein sequence ID" value="MDR6239889.1"/>
    <property type="molecule type" value="Genomic_DNA"/>
</dbReference>
<dbReference type="InterPro" id="IPR014710">
    <property type="entry name" value="RmlC-like_jellyroll"/>
</dbReference>
<evidence type="ECO:0000313" key="3">
    <source>
        <dbReference type="Proteomes" id="UP001185092"/>
    </source>
</evidence>
<evidence type="ECO:0000259" key="1">
    <source>
        <dbReference type="Pfam" id="PF07883"/>
    </source>
</evidence>
<organism evidence="2 3">
    <name type="scientific">Aureibacter tunicatorum</name>
    <dbReference type="NCBI Taxonomy" id="866807"/>
    <lineage>
        <taxon>Bacteria</taxon>
        <taxon>Pseudomonadati</taxon>
        <taxon>Bacteroidota</taxon>
        <taxon>Cytophagia</taxon>
        <taxon>Cytophagales</taxon>
        <taxon>Persicobacteraceae</taxon>
        <taxon>Aureibacter</taxon>
    </lineage>
</organism>
<dbReference type="Gene3D" id="2.60.120.10">
    <property type="entry name" value="Jelly Rolls"/>
    <property type="match status" value="1"/>
</dbReference>
<evidence type="ECO:0000313" key="2">
    <source>
        <dbReference type="EMBL" id="MDR6239889.1"/>
    </source>
</evidence>
<accession>A0AAE4BR61</accession>
<protein>
    <submittedName>
        <fullName evidence="2">Cupin 2 domain-containing protein</fullName>
    </submittedName>
</protein>
<name>A0AAE4BR61_9BACT</name>
<feature type="domain" description="Cupin type-2" evidence="1">
    <location>
        <begin position="51"/>
        <end position="108"/>
    </location>
</feature>
<keyword evidence="3" id="KW-1185">Reference proteome</keyword>
<dbReference type="Proteomes" id="UP001185092">
    <property type="component" value="Unassembled WGS sequence"/>
</dbReference>
<proteinExistence type="predicted"/>